<evidence type="ECO:0000313" key="1">
    <source>
        <dbReference type="EMBL" id="PKY58572.1"/>
    </source>
</evidence>
<dbReference type="VEuPathDB" id="FungiDB:RhiirA1_470602"/>
<proteinExistence type="predicted"/>
<dbReference type="AlphaFoldDB" id="A0A2I1HI64"/>
<dbReference type="EMBL" id="LLXI01003078">
    <property type="protein sequence ID" value="PKY58572.1"/>
    <property type="molecule type" value="Genomic_DNA"/>
</dbReference>
<evidence type="ECO:0000313" key="2">
    <source>
        <dbReference type="Proteomes" id="UP000234323"/>
    </source>
</evidence>
<comment type="caution">
    <text evidence="1">The sequence shown here is derived from an EMBL/GenBank/DDBJ whole genome shotgun (WGS) entry which is preliminary data.</text>
</comment>
<accession>A0A2I1HI64</accession>
<dbReference type="Proteomes" id="UP000234323">
    <property type="component" value="Unassembled WGS sequence"/>
</dbReference>
<name>A0A2I1HI64_9GLOM</name>
<organism evidence="1 2">
    <name type="scientific">Rhizophagus irregularis</name>
    <dbReference type="NCBI Taxonomy" id="588596"/>
    <lineage>
        <taxon>Eukaryota</taxon>
        <taxon>Fungi</taxon>
        <taxon>Fungi incertae sedis</taxon>
        <taxon>Mucoromycota</taxon>
        <taxon>Glomeromycotina</taxon>
        <taxon>Glomeromycetes</taxon>
        <taxon>Glomerales</taxon>
        <taxon>Glomeraceae</taxon>
        <taxon>Rhizophagus</taxon>
    </lineage>
</organism>
<reference evidence="1 2" key="1">
    <citation type="submission" date="2015-10" db="EMBL/GenBank/DDBJ databases">
        <title>Genome analyses suggest a sexual origin of heterokaryosis in a supposedly ancient asexual fungus.</title>
        <authorList>
            <person name="Ropars J."/>
            <person name="Sedzielewska K."/>
            <person name="Noel J."/>
            <person name="Charron P."/>
            <person name="Farinelli L."/>
            <person name="Marton T."/>
            <person name="Kruger M."/>
            <person name="Pelin A."/>
            <person name="Brachmann A."/>
            <person name="Corradi N."/>
        </authorList>
    </citation>
    <scope>NUCLEOTIDE SEQUENCE [LARGE SCALE GENOMIC DNA]</scope>
    <source>
        <strain evidence="1 2">A4</strain>
    </source>
</reference>
<protein>
    <submittedName>
        <fullName evidence="1">Uncharacterized protein</fullName>
    </submittedName>
</protein>
<sequence length="269" mass="30690">MSHKPCLVIGLFLSHNLWLSKFFRADDHYPGLTISIPDSAIGTFGKIFHIKYITLLLAIMVNNNTNKSPTKESLDQLYEVFLYKKKDIIAIQKKLGININANQEAVRQSKEEITLADSYELLLDLVGDMLPIQEELNIEGNPILEVELRSYKASMDISYRQIYNLLLCLEDDIVTIQEKLGIVGYTNQERAEEADENARAYLQKFEKFHGPLEDVPSVLIQKFIDRGVKMFYFTGEGLPLFPKVSPQQLHEIFVKNLSSTGQMPMSRTG</sequence>
<keyword evidence="2" id="KW-1185">Reference proteome</keyword>
<dbReference type="VEuPathDB" id="FungiDB:FUN_019863"/>
<gene>
    <name evidence="1" type="ORF">RhiirA4_429804</name>
</gene>
<dbReference type="VEuPathDB" id="FungiDB:RhiirFUN_007540"/>